<dbReference type="Proteomes" id="UP000225872">
    <property type="component" value="Unassembled WGS sequence"/>
</dbReference>
<evidence type="ECO:0000313" key="40">
    <source>
        <dbReference type="Proteomes" id="UP000220691"/>
    </source>
</evidence>
<dbReference type="Proteomes" id="UP000226257">
    <property type="component" value="Unassembled WGS sequence"/>
</dbReference>
<evidence type="ECO:0000313" key="41">
    <source>
        <dbReference type="Proteomes" id="UP000220900"/>
    </source>
</evidence>
<accession>A0A0A3VQP3</accession>
<comment type="caution">
    <text evidence="22">The sequence shown here is derived from an EMBL/GenBank/DDBJ whole genome shotgun (WGS) entry which is preliminary data.</text>
</comment>
<evidence type="ECO:0000313" key="49">
    <source>
        <dbReference type="Proteomes" id="UP000225135"/>
    </source>
</evidence>
<evidence type="ECO:0000313" key="18">
    <source>
        <dbReference type="EMBL" id="PFQ52119.1"/>
    </source>
</evidence>
<evidence type="ECO:0000313" key="28">
    <source>
        <dbReference type="Proteomes" id="UP000036243"/>
    </source>
</evidence>
<dbReference type="Proteomes" id="UP000224386">
    <property type="component" value="Unassembled WGS sequence"/>
</dbReference>
<evidence type="ECO:0000313" key="11">
    <source>
        <dbReference type="EMBL" id="PEV98009.1"/>
    </source>
</evidence>
<dbReference type="EMBL" id="NTXW01000013">
    <property type="protein sequence ID" value="PEQ89974.1"/>
    <property type="molecule type" value="Genomic_DNA"/>
</dbReference>
<dbReference type="Proteomes" id="UP000220635">
    <property type="component" value="Unassembled WGS sequence"/>
</dbReference>
<evidence type="ECO:0000313" key="46">
    <source>
        <dbReference type="Proteomes" id="UP000224203"/>
    </source>
</evidence>
<dbReference type="Proteomes" id="UP000219922">
    <property type="component" value="Unassembled WGS sequence"/>
</dbReference>
<evidence type="ECO:0000313" key="51">
    <source>
        <dbReference type="Proteomes" id="UP000225766"/>
    </source>
</evidence>
<evidence type="ECO:0000313" key="50">
    <source>
        <dbReference type="Proteomes" id="UP000225182"/>
    </source>
</evidence>
<dbReference type="EMBL" id="NVDQ01000022">
    <property type="protein sequence ID" value="PFV07459.1"/>
    <property type="molecule type" value="Genomic_DNA"/>
</dbReference>
<dbReference type="EMBL" id="NUMG01000021">
    <property type="protein sequence ID" value="PGU00529.1"/>
    <property type="molecule type" value="Genomic_DNA"/>
</dbReference>
<dbReference type="EMBL" id="NTQT01000014">
    <property type="protein sequence ID" value="PFC74589.1"/>
    <property type="molecule type" value="Genomic_DNA"/>
</dbReference>
<evidence type="ECO:0000313" key="45">
    <source>
        <dbReference type="Proteomes" id="UP000224076"/>
    </source>
</evidence>
<evidence type="ECO:0000313" key="26">
    <source>
        <dbReference type="EMBL" id="PGU00529.1"/>
    </source>
</evidence>
<dbReference type="EMBL" id="NVAP01000005">
    <property type="protein sequence ID" value="PFQ52119.1"/>
    <property type="molecule type" value="Genomic_DNA"/>
</dbReference>
<evidence type="ECO:0000313" key="31">
    <source>
        <dbReference type="Proteomes" id="UP000190641"/>
    </source>
</evidence>
<reference evidence="32 33" key="5">
    <citation type="submission" date="2017-09" db="EMBL/GenBank/DDBJ databases">
        <title>Large-scale bioinformatics analysis of Bacillus genomes uncovers conserved roles of natural products in bacterial physiology.</title>
        <authorList>
            <consortium name="Agbiome Team Llc"/>
            <person name="Bleich R.M."/>
            <person name="Kirk G.J."/>
            <person name="Santa Maria K.C."/>
            <person name="Allen S.E."/>
            <person name="Farag S."/>
            <person name="Shank E.A."/>
            <person name="Bowers A."/>
        </authorList>
    </citation>
    <scope>NUCLEOTIDE SEQUENCE [LARGE SCALE GENOMIC DNA]</scope>
    <source>
        <strain evidence="9 33">AFS006334</strain>
        <strain evidence="15 37">AFS020204</strain>
        <strain evidence="13 32">AFS024404</strain>
        <strain evidence="8 40">AFS027647</strain>
    </source>
</reference>
<dbReference type="EMBL" id="NUUR01000082">
    <property type="protein sequence ID" value="PHG78361.1"/>
    <property type="molecule type" value="Genomic_DNA"/>
</dbReference>
<evidence type="ECO:0000313" key="30">
    <source>
        <dbReference type="Proteomes" id="UP000075591"/>
    </source>
</evidence>
<feature type="transmembrane region" description="Helical" evidence="1">
    <location>
        <begin position="6"/>
        <end position="29"/>
    </location>
</feature>
<dbReference type="EMBL" id="MUAU01000138">
    <property type="protein sequence ID" value="OOR72168.1"/>
    <property type="molecule type" value="Genomic_DNA"/>
</dbReference>
<evidence type="ECO:0000313" key="7">
    <source>
        <dbReference type="EMBL" id="PEC19828.1"/>
    </source>
</evidence>
<evidence type="ECO:0000313" key="10">
    <source>
        <dbReference type="EMBL" id="PES93837.1"/>
    </source>
</evidence>
<dbReference type="EMBL" id="LOMT01000001">
    <property type="protein sequence ID" value="KXY04971.1"/>
    <property type="molecule type" value="Genomic_DNA"/>
</dbReference>
<organism evidence="22 43">
    <name type="scientific">Bacillus cereus</name>
    <dbReference type="NCBI Taxonomy" id="1396"/>
    <lineage>
        <taxon>Bacteria</taxon>
        <taxon>Bacillati</taxon>
        <taxon>Bacillota</taxon>
        <taxon>Bacilli</taxon>
        <taxon>Bacillales</taxon>
        <taxon>Bacillaceae</taxon>
        <taxon>Bacillus</taxon>
        <taxon>Bacillus cereus group</taxon>
    </lineage>
</organism>
<evidence type="ECO:0000313" key="36">
    <source>
        <dbReference type="Proteomes" id="UP000220032"/>
    </source>
</evidence>
<evidence type="ECO:0000313" key="16">
    <source>
        <dbReference type="EMBL" id="PFK24198.1"/>
    </source>
</evidence>
<dbReference type="EMBL" id="NVDG01000012">
    <property type="protein sequence ID" value="PFU45353.1"/>
    <property type="molecule type" value="Genomic_DNA"/>
</dbReference>
<dbReference type="Proteomes" id="UP000220210">
    <property type="component" value="Unassembled WGS sequence"/>
</dbReference>
<evidence type="ECO:0000313" key="2">
    <source>
        <dbReference type="EMBL" id="KMP14442.1"/>
    </source>
</evidence>
<evidence type="ECO:0000313" key="17">
    <source>
        <dbReference type="EMBL" id="PFN27217.1"/>
    </source>
</evidence>
<reference evidence="5 31" key="3">
    <citation type="submission" date="2017-01" db="EMBL/GenBank/DDBJ databases">
        <title>Bacillus cereus isolates.</title>
        <authorList>
            <person name="Beno S.M."/>
        </authorList>
    </citation>
    <scope>NUCLEOTIDE SEQUENCE [LARGE SCALE GENOMIC DNA]</scope>
    <source>
        <strain evidence="5 31">FSL K6-1030</strain>
    </source>
</reference>
<sequence length="30" mass="3319">MFMDKLAKVLLACCGIFLVIGVIYLVVFAK</sequence>
<dbReference type="Proteomes" id="UP000224076">
    <property type="component" value="Unassembled WGS sequence"/>
</dbReference>
<evidence type="ECO:0000313" key="4">
    <source>
        <dbReference type="EMBL" id="KXY42110.1"/>
    </source>
</evidence>
<dbReference type="EMBL" id="NTRR01000053">
    <property type="protein sequence ID" value="PFE09281.1"/>
    <property type="molecule type" value="Genomic_DNA"/>
</dbReference>
<evidence type="ECO:0000313" key="34">
    <source>
        <dbReference type="Proteomes" id="UP000219922"/>
    </source>
</evidence>
<keyword evidence="1" id="KW-1133">Transmembrane helix</keyword>
<dbReference type="EMBL" id="NUAN01000241">
    <property type="protein sequence ID" value="PEN82649.1"/>
    <property type="molecule type" value="Genomic_DNA"/>
</dbReference>
<dbReference type="EMBL" id="NTWE01000041">
    <property type="protein sequence ID" value="PEV98009.1"/>
    <property type="molecule type" value="Genomic_DNA"/>
</dbReference>
<dbReference type="EMBL" id="NULI01000092">
    <property type="protein sequence ID" value="PGS78172.1"/>
    <property type="molecule type" value="Genomic_DNA"/>
</dbReference>
<reference evidence="34 35" key="4">
    <citation type="submission" date="2017-09" db="EMBL/GenBank/DDBJ databases">
        <title>Large-scale bioinformatics analysis of Bacillus genomes uncovers conserved roles of natural products in bacterial physiology.</title>
        <authorList>
            <consortium name="Agbiome Team Llc"/>
            <person name="Bleich R.M."/>
            <person name="Grubbs K.J."/>
            <person name="Santa Maria K.C."/>
            <person name="Allen S.E."/>
            <person name="Farag S."/>
            <person name="Shank E.A."/>
            <person name="Bowers A."/>
        </authorList>
    </citation>
    <scope>NUCLEOTIDE SEQUENCE [LARGE SCALE GENOMIC DNA]</scope>
    <source>
        <strain evidence="10 41">AFS002368</strain>
        <strain evidence="11 39">AFS010695</strain>
        <strain evidence="14 36">AFS022681</strain>
        <strain evidence="12 38">AFS025165</strain>
        <strain evidence="27 49">AFS029792</strain>
        <strain evidence="26 51">AFS040105</strain>
        <strain evidence="25 52">AFS041432</strain>
        <strain evidence="24 46">AFS041711</strain>
        <strain evidence="23 44">AFS049141</strain>
        <strain evidence="22 43">AFS050027</strain>
        <strain evidence="21 42">AFS053130</strain>
        <strain evidence="20 53">AFS060282</strain>
        <strain evidence="19 45">AFS061806</strain>
        <strain evidence="18 47">AFS070861</strain>
        <strain evidence="17 50">AFS076905</strain>
        <strain evidence="16 48">AFS083741</strain>
        <strain evidence="6 34">AFS092789</strain>
        <strain evidence="7 35">AFS096845</strain>
    </source>
</reference>
<evidence type="ECO:0000313" key="15">
    <source>
        <dbReference type="EMBL" id="PFF42710.1"/>
    </source>
</evidence>
<dbReference type="Proteomes" id="UP000224413">
    <property type="component" value="Unassembled WGS sequence"/>
</dbReference>
<evidence type="ECO:0000313" key="25">
    <source>
        <dbReference type="EMBL" id="PGS99700.1"/>
    </source>
</evidence>
<evidence type="ECO:0000313" key="14">
    <source>
        <dbReference type="EMBL" id="PFE09281.1"/>
    </source>
</evidence>
<reference evidence="2 28" key="1">
    <citation type="submission" date="2015-02" db="EMBL/GenBank/DDBJ databases">
        <title>Evolution of B. cereus sensu lato: Distribution, horizontal transfer and duplication of chromosomal virulence genes.</title>
        <authorList>
            <person name="Boehm M.-E."/>
            <person name="Huptas C."/>
            <person name="Krey V.M."/>
            <person name="Scherer S."/>
        </authorList>
    </citation>
    <scope>NUCLEOTIDE SEQUENCE [LARGE SCALE GENOMIC DNA]</scope>
    <source>
        <strain evidence="2 28">#17</strain>
    </source>
</reference>
<dbReference type="EMBL" id="JYFW01000039">
    <property type="protein sequence ID" value="KMP14442.1"/>
    <property type="molecule type" value="Genomic_DNA"/>
</dbReference>
<evidence type="ECO:0000313" key="9">
    <source>
        <dbReference type="EMBL" id="PEQ89974.1"/>
    </source>
</evidence>
<reference evidence="29 30" key="2">
    <citation type="submission" date="2015-12" db="EMBL/GenBank/DDBJ databases">
        <title>Bacillus cereus Group isolate.</title>
        <authorList>
            <person name="Kovac J."/>
        </authorList>
    </citation>
    <scope>NUCLEOTIDE SEQUENCE [LARGE SCALE GENOMIC DNA]</scope>
    <source>
        <strain evidence="4 29">FSL K6-0073</strain>
        <strain evidence="3 30">FSL W8-0275</strain>
    </source>
</reference>
<dbReference type="Proteomes" id="UP000225182">
    <property type="component" value="Unassembled WGS sequence"/>
</dbReference>
<dbReference type="EMBL" id="NULO01000058">
    <property type="protein sequence ID" value="PGS99700.1"/>
    <property type="molecule type" value="Genomic_DNA"/>
</dbReference>
<evidence type="ECO:0000313" key="8">
    <source>
        <dbReference type="EMBL" id="PEN82649.1"/>
    </source>
</evidence>
<dbReference type="Proteomes" id="UP000220226">
    <property type="component" value="Unassembled WGS sequence"/>
</dbReference>
<evidence type="ECO:0000313" key="20">
    <source>
        <dbReference type="EMBL" id="PFV07459.1"/>
    </source>
</evidence>
<evidence type="ECO:0000313" key="47">
    <source>
        <dbReference type="Proteomes" id="UP000224386"/>
    </source>
</evidence>
<evidence type="ECO:0000313" key="33">
    <source>
        <dbReference type="Proteomes" id="UP000219869"/>
    </source>
</evidence>
<dbReference type="EMBL" id="NTRC01000001">
    <property type="protein sequence ID" value="PFD25487.1"/>
    <property type="molecule type" value="Genomic_DNA"/>
</dbReference>
<evidence type="ECO:0000313" key="12">
    <source>
        <dbReference type="EMBL" id="PFC74589.1"/>
    </source>
</evidence>
<dbReference type="Proteomes" id="UP000220691">
    <property type="component" value="Unassembled WGS sequence"/>
</dbReference>
<evidence type="ECO:0000313" key="52">
    <source>
        <dbReference type="Proteomes" id="UP000225872"/>
    </source>
</evidence>
<dbReference type="Proteomes" id="UP000036243">
    <property type="component" value="Unassembled WGS sequence"/>
</dbReference>
<dbReference type="Proteomes" id="UP000190641">
    <property type="component" value="Unassembled WGS sequence"/>
</dbReference>
<dbReference type="Proteomes" id="UP000223834">
    <property type="component" value="Unassembled WGS sequence"/>
</dbReference>
<evidence type="ECO:0000313" key="3">
    <source>
        <dbReference type="EMBL" id="KXY04971.1"/>
    </source>
</evidence>
<dbReference type="Proteomes" id="UP000220006">
    <property type="component" value="Unassembled WGS sequence"/>
</dbReference>
<dbReference type="EMBL" id="LOMO01000057">
    <property type="protein sequence ID" value="KXY42110.1"/>
    <property type="molecule type" value="Genomic_DNA"/>
</dbReference>
<evidence type="ECO:0000313" key="13">
    <source>
        <dbReference type="EMBL" id="PFD25487.1"/>
    </source>
</evidence>
<dbReference type="Proteomes" id="UP000220900">
    <property type="component" value="Unassembled WGS sequence"/>
</dbReference>
<dbReference type="Proteomes" id="UP000075476">
    <property type="component" value="Unassembled WGS sequence"/>
</dbReference>
<evidence type="ECO:0000313" key="44">
    <source>
        <dbReference type="Proteomes" id="UP000223834"/>
    </source>
</evidence>
<dbReference type="EMBL" id="NUHO01000226">
    <property type="protein sequence ID" value="PGM87823.1"/>
    <property type="molecule type" value="Genomic_DNA"/>
</dbReference>
<dbReference type="Proteomes" id="UP000225766">
    <property type="component" value="Unassembled WGS sequence"/>
</dbReference>
<evidence type="ECO:0000313" key="5">
    <source>
        <dbReference type="EMBL" id="OOR72168.1"/>
    </source>
</evidence>
<evidence type="ECO:0000313" key="23">
    <source>
        <dbReference type="EMBL" id="PGO66743.1"/>
    </source>
</evidence>
<evidence type="ECO:0000313" key="32">
    <source>
        <dbReference type="Proteomes" id="UP000219743"/>
    </source>
</evidence>
<dbReference type="PATRIC" id="fig|1396.423.peg.5697"/>
<dbReference type="Proteomes" id="UP000220032">
    <property type="component" value="Unassembled WGS sequence"/>
</dbReference>
<evidence type="ECO:0000313" key="37">
    <source>
        <dbReference type="Proteomes" id="UP000220210"/>
    </source>
</evidence>
<evidence type="ECO:0000313" key="19">
    <source>
        <dbReference type="EMBL" id="PFU45353.1"/>
    </source>
</evidence>
<protein>
    <submittedName>
        <fullName evidence="22">Uncharacterized protein</fullName>
    </submittedName>
</protein>
<dbReference type="Proteomes" id="UP000219869">
    <property type="component" value="Unassembled WGS sequence"/>
</dbReference>
<dbReference type="Proteomes" id="UP000075591">
    <property type="component" value="Unassembled WGS sequence"/>
</dbReference>
<dbReference type="EMBL" id="NUYN01000013">
    <property type="protein sequence ID" value="PFN27217.1"/>
    <property type="molecule type" value="Genomic_DNA"/>
</dbReference>
<evidence type="ECO:0000313" key="6">
    <source>
        <dbReference type="EMBL" id="PDZ96409.1"/>
    </source>
</evidence>
<proteinExistence type="predicted"/>
<dbReference type="Proteomes" id="UP000225135">
    <property type="component" value="Unassembled WGS sequence"/>
</dbReference>
<dbReference type="Proteomes" id="UP000223777">
    <property type="component" value="Unassembled WGS sequence"/>
</dbReference>
<name>A0A0A3VQP3_BACCE</name>
<gene>
    <name evidence="4" type="ORF">AT268_28860</name>
    <name evidence="3" type="ORF">AT274_18490</name>
    <name evidence="5" type="ORF">BLX06_26460</name>
    <name evidence="13" type="ORF">CN263_00590</name>
    <name evidence="12" type="ORF">CN290_11365</name>
    <name evidence="14" type="ORF">CN307_26970</name>
    <name evidence="15" type="ORF">CN357_29225</name>
    <name evidence="11" type="ORF">CN425_21880</name>
    <name evidence="9" type="ORF">CN475_07425</name>
    <name evidence="10" type="ORF">CN491_19055</name>
    <name evidence="8" type="ORF">CN553_28540</name>
    <name evidence="21" type="ORF">CN958_28545</name>
    <name evidence="23" type="ORF">CN980_23410</name>
    <name evidence="22" type="ORF">CN984_24635</name>
    <name evidence="24" type="ORF">COC69_16245</name>
    <name evidence="25" type="ORF">COD09_17560</name>
    <name evidence="26" type="ORF">COD19_15520</name>
    <name evidence="27" type="ORF">COI69_23425</name>
    <name evidence="16" type="ORF">COI98_06260</name>
    <name evidence="17" type="ORF">COJ50_09770</name>
    <name evidence="18" type="ORF">COK05_02665</name>
    <name evidence="19" type="ORF">COK86_06955</name>
    <name evidence="20" type="ORF">COK98_11595</name>
    <name evidence="7" type="ORF">COM96_23605</name>
    <name evidence="6" type="ORF">CON36_23260</name>
    <name evidence="2" type="ORF">TQ94_24700</name>
</gene>
<evidence type="ECO:0000313" key="24">
    <source>
        <dbReference type="EMBL" id="PGS78172.1"/>
    </source>
</evidence>
<evidence type="ECO:0000313" key="22">
    <source>
        <dbReference type="EMBL" id="PGO23103.1"/>
    </source>
</evidence>
<dbReference type="EMBL" id="NUWJ01000051">
    <property type="protein sequence ID" value="PFK24198.1"/>
    <property type="molecule type" value="Genomic_DNA"/>
</dbReference>
<dbReference type="AlphaFoldDB" id="A0A0A3VQP3"/>
<dbReference type="EMBL" id="NVLK01000059">
    <property type="protein sequence ID" value="PEC19828.1"/>
    <property type="molecule type" value="Genomic_DNA"/>
</dbReference>
<evidence type="ECO:0000256" key="1">
    <source>
        <dbReference type="SAM" id="Phobius"/>
    </source>
</evidence>
<dbReference type="Proteomes" id="UP000224203">
    <property type="component" value="Unassembled WGS sequence"/>
</dbReference>
<dbReference type="EMBL" id="NTSO01000025">
    <property type="protein sequence ID" value="PFF42710.1"/>
    <property type="molecule type" value="Genomic_DNA"/>
</dbReference>
<evidence type="ECO:0000313" key="43">
    <source>
        <dbReference type="Proteomes" id="UP000223777"/>
    </source>
</evidence>
<evidence type="ECO:0000313" key="53">
    <source>
        <dbReference type="Proteomes" id="UP000226257"/>
    </source>
</evidence>
<evidence type="ECO:0000313" key="38">
    <source>
        <dbReference type="Proteomes" id="UP000220226"/>
    </source>
</evidence>
<keyword evidence="1" id="KW-0472">Membrane</keyword>
<evidence type="ECO:0000313" key="35">
    <source>
        <dbReference type="Proteomes" id="UP000220006"/>
    </source>
</evidence>
<dbReference type="Proteomes" id="UP000219743">
    <property type="component" value="Unassembled WGS sequence"/>
</dbReference>
<dbReference type="EMBL" id="NUIL01000045">
    <property type="protein sequence ID" value="PGO23103.1"/>
    <property type="molecule type" value="Genomic_DNA"/>
</dbReference>
<dbReference type="EMBL" id="NVMX01000040">
    <property type="protein sequence ID" value="PDZ96409.1"/>
    <property type="molecule type" value="Genomic_DNA"/>
</dbReference>
<evidence type="ECO:0000313" key="27">
    <source>
        <dbReference type="EMBL" id="PHG78361.1"/>
    </source>
</evidence>
<dbReference type="EMBL" id="NUIQ01000219">
    <property type="protein sequence ID" value="PGO66743.1"/>
    <property type="molecule type" value="Genomic_DNA"/>
</dbReference>
<evidence type="ECO:0000313" key="42">
    <source>
        <dbReference type="Proteomes" id="UP000222054"/>
    </source>
</evidence>
<dbReference type="Proteomes" id="UP000222054">
    <property type="component" value="Unassembled WGS sequence"/>
</dbReference>
<evidence type="ECO:0000313" key="48">
    <source>
        <dbReference type="Proteomes" id="UP000224413"/>
    </source>
</evidence>
<dbReference type="EMBL" id="NTZF01000022">
    <property type="protein sequence ID" value="PES93837.1"/>
    <property type="molecule type" value="Genomic_DNA"/>
</dbReference>
<evidence type="ECO:0000313" key="29">
    <source>
        <dbReference type="Proteomes" id="UP000075476"/>
    </source>
</evidence>
<evidence type="ECO:0000313" key="21">
    <source>
        <dbReference type="EMBL" id="PGM87823.1"/>
    </source>
</evidence>
<keyword evidence="1" id="KW-0812">Transmembrane</keyword>
<evidence type="ECO:0000313" key="39">
    <source>
        <dbReference type="Proteomes" id="UP000220635"/>
    </source>
</evidence>